<comment type="caution">
    <text evidence="1">The sequence shown here is derived from an EMBL/GenBank/DDBJ whole genome shotgun (WGS) entry which is preliminary data.</text>
</comment>
<dbReference type="EMBL" id="SNRY01000249">
    <property type="protein sequence ID" value="KAA6343846.1"/>
    <property type="molecule type" value="Genomic_DNA"/>
</dbReference>
<gene>
    <name evidence="1" type="ORF">EZS27_008511</name>
</gene>
<name>A0A5J4SCL6_9ZZZZ</name>
<sequence>MNLHLHCCLRNAENIFYTPCSANFVPRCNFYRFFAKYCYGNMDNEFLLNVSWLFLPKYYLSVKL</sequence>
<organism evidence="1">
    <name type="scientific">termite gut metagenome</name>
    <dbReference type="NCBI Taxonomy" id="433724"/>
    <lineage>
        <taxon>unclassified sequences</taxon>
        <taxon>metagenomes</taxon>
        <taxon>organismal metagenomes</taxon>
    </lineage>
</organism>
<proteinExistence type="predicted"/>
<evidence type="ECO:0000313" key="1">
    <source>
        <dbReference type="EMBL" id="KAA6343846.1"/>
    </source>
</evidence>
<accession>A0A5J4SCL6</accession>
<reference evidence="1" key="1">
    <citation type="submission" date="2019-03" db="EMBL/GenBank/DDBJ databases">
        <title>Single cell metagenomics reveals metabolic interactions within the superorganism composed of flagellate Streblomastix strix and complex community of Bacteroidetes bacteria on its surface.</title>
        <authorList>
            <person name="Treitli S.C."/>
            <person name="Kolisko M."/>
            <person name="Husnik F."/>
            <person name="Keeling P."/>
            <person name="Hampl V."/>
        </authorList>
    </citation>
    <scope>NUCLEOTIDE SEQUENCE</scope>
    <source>
        <strain evidence="1">STM</strain>
    </source>
</reference>
<protein>
    <submittedName>
        <fullName evidence="1">Uncharacterized protein</fullName>
    </submittedName>
</protein>
<dbReference type="AlphaFoldDB" id="A0A5J4SCL6"/>